<keyword evidence="8 14" id="KW-0862">Zinc</keyword>
<dbReference type="InterPro" id="IPR024072">
    <property type="entry name" value="DHFR-like_dom_sf"/>
</dbReference>
<comment type="function">
    <text evidence="1 14">Converts 2,5-diamino-6-(ribosylamino)-4(3h)-pyrimidinone 5'-phosphate into 5-amino-6-(ribosylamino)-2,4(1h,3h)-pyrimidinedione 5'-phosphate.</text>
</comment>
<dbReference type="InterPro" id="IPR011549">
    <property type="entry name" value="RibD_C"/>
</dbReference>
<evidence type="ECO:0000256" key="10">
    <source>
        <dbReference type="ARBA" id="ARBA00023002"/>
    </source>
</evidence>
<dbReference type="EC" id="1.1.1.193" evidence="14"/>
<comment type="similarity">
    <text evidence="5 14">In the C-terminal section; belongs to the HTP reductase family.</text>
</comment>
<comment type="pathway">
    <text evidence="2 14">Cofactor biosynthesis; riboflavin biosynthesis; 5-amino-6-(D-ribitylamino)uracil from GTP: step 2/4.</text>
</comment>
<dbReference type="PIRSF" id="PIRSF006769">
    <property type="entry name" value="RibD"/>
    <property type="match status" value="1"/>
</dbReference>
<evidence type="ECO:0000256" key="7">
    <source>
        <dbReference type="ARBA" id="ARBA00022723"/>
    </source>
</evidence>
<keyword evidence="7 14" id="KW-0479">Metal-binding</keyword>
<proteinExistence type="inferred from homology"/>
<dbReference type="Gene3D" id="3.40.430.10">
    <property type="entry name" value="Dihydrofolate Reductase, subunit A"/>
    <property type="match status" value="1"/>
</dbReference>
<evidence type="ECO:0000256" key="2">
    <source>
        <dbReference type="ARBA" id="ARBA00004882"/>
    </source>
</evidence>
<comment type="caution">
    <text evidence="16">The sequence shown here is derived from an EMBL/GenBank/DDBJ whole genome shotgun (WGS) entry which is preliminary data.</text>
</comment>
<evidence type="ECO:0000256" key="5">
    <source>
        <dbReference type="ARBA" id="ARBA00007417"/>
    </source>
</evidence>
<evidence type="ECO:0000256" key="3">
    <source>
        <dbReference type="ARBA" id="ARBA00004910"/>
    </source>
</evidence>
<organism evidence="16 17">
    <name type="scientific">Peptostreptococcus canis</name>
    <dbReference type="NCBI Taxonomy" id="1159213"/>
    <lineage>
        <taxon>Bacteria</taxon>
        <taxon>Bacillati</taxon>
        <taxon>Bacillota</taxon>
        <taxon>Clostridia</taxon>
        <taxon>Peptostreptococcales</taxon>
        <taxon>Peptostreptococcaceae</taxon>
        <taxon>Peptostreptococcus</taxon>
    </lineage>
</organism>
<evidence type="ECO:0000256" key="9">
    <source>
        <dbReference type="ARBA" id="ARBA00022857"/>
    </source>
</evidence>
<dbReference type="SUPFAM" id="SSF53927">
    <property type="entry name" value="Cytidine deaminase-like"/>
    <property type="match status" value="1"/>
</dbReference>
<name>A0ABR6TM16_9FIRM</name>
<evidence type="ECO:0000313" key="17">
    <source>
        <dbReference type="Proteomes" id="UP000713904"/>
    </source>
</evidence>
<dbReference type="Gene3D" id="3.40.140.10">
    <property type="entry name" value="Cytidine Deaminase, domain 2"/>
    <property type="match status" value="1"/>
</dbReference>
<evidence type="ECO:0000256" key="6">
    <source>
        <dbReference type="ARBA" id="ARBA00022619"/>
    </source>
</evidence>
<dbReference type="EC" id="3.5.4.26" evidence="14"/>
<evidence type="ECO:0000256" key="11">
    <source>
        <dbReference type="ARBA" id="ARBA00023268"/>
    </source>
</evidence>
<evidence type="ECO:0000256" key="8">
    <source>
        <dbReference type="ARBA" id="ARBA00022833"/>
    </source>
</evidence>
<keyword evidence="9 14" id="KW-0521">NADP</keyword>
<dbReference type="InterPro" id="IPR050765">
    <property type="entry name" value="Riboflavin_Biosynth_HTPR"/>
</dbReference>
<keyword evidence="10 14" id="KW-0560">Oxidoreductase</keyword>
<dbReference type="Pfam" id="PF01872">
    <property type="entry name" value="RibD_C"/>
    <property type="match status" value="1"/>
</dbReference>
<reference evidence="16 17" key="1">
    <citation type="submission" date="2020-05" db="EMBL/GenBank/DDBJ databases">
        <title>Draft genome of xy-202 and genomic insight in genome of the genus Peptostreptococcus.</title>
        <authorList>
            <person name="Zhang Z."/>
        </authorList>
    </citation>
    <scope>NUCLEOTIDE SEQUENCE [LARGE SCALE GENOMIC DNA]</scope>
    <source>
        <strain evidence="16 17">DSM 27025</strain>
    </source>
</reference>
<evidence type="ECO:0000256" key="14">
    <source>
        <dbReference type="PIRNR" id="PIRNR006769"/>
    </source>
</evidence>
<dbReference type="NCBIfam" id="TIGR00227">
    <property type="entry name" value="ribD_Cterm"/>
    <property type="match status" value="1"/>
</dbReference>
<dbReference type="CDD" id="cd01284">
    <property type="entry name" value="Riboflavin_deaminase-reductase"/>
    <property type="match status" value="1"/>
</dbReference>
<dbReference type="PROSITE" id="PS00903">
    <property type="entry name" value="CYT_DCMP_DEAMINASES_1"/>
    <property type="match status" value="1"/>
</dbReference>
<dbReference type="NCBIfam" id="TIGR00326">
    <property type="entry name" value="eubact_ribD"/>
    <property type="match status" value="1"/>
</dbReference>
<dbReference type="InterPro" id="IPR016192">
    <property type="entry name" value="APOBEC/CMP_deaminase_Zn-bd"/>
</dbReference>
<comment type="pathway">
    <text evidence="3 14">Cofactor biosynthesis; riboflavin biosynthesis; 5-amino-6-(D-ribitylamino)uracil from GTP: step 3/4.</text>
</comment>
<evidence type="ECO:0000256" key="13">
    <source>
        <dbReference type="ARBA" id="ARBA00049886"/>
    </source>
</evidence>
<dbReference type="Proteomes" id="UP000713904">
    <property type="component" value="Unassembled WGS sequence"/>
</dbReference>
<dbReference type="InterPro" id="IPR004794">
    <property type="entry name" value="Eubact_RibD"/>
</dbReference>
<keyword evidence="17" id="KW-1185">Reference proteome</keyword>
<evidence type="ECO:0000313" key="16">
    <source>
        <dbReference type="EMBL" id="MBC2576204.1"/>
    </source>
</evidence>
<feature type="domain" description="CMP/dCMP-type deaminase" evidence="15">
    <location>
        <begin position="1"/>
        <end position="117"/>
    </location>
</feature>
<comment type="catalytic activity">
    <reaction evidence="12 14">
        <text>5-amino-6-(5-phospho-D-ribitylamino)uracil + NADP(+) = 5-amino-6-(5-phospho-D-ribosylamino)uracil + NADPH + H(+)</text>
        <dbReference type="Rhea" id="RHEA:17845"/>
        <dbReference type="ChEBI" id="CHEBI:15378"/>
        <dbReference type="ChEBI" id="CHEBI:57783"/>
        <dbReference type="ChEBI" id="CHEBI:58349"/>
        <dbReference type="ChEBI" id="CHEBI:58421"/>
        <dbReference type="ChEBI" id="CHEBI:58453"/>
        <dbReference type="EC" id="1.1.1.193"/>
    </reaction>
</comment>
<dbReference type="Pfam" id="PF00383">
    <property type="entry name" value="dCMP_cyt_deam_1"/>
    <property type="match status" value="1"/>
</dbReference>
<gene>
    <name evidence="16" type="primary">ribD</name>
    <name evidence="16" type="ORF">HLB29_05845</name>
</gene>
<accession>A0ABR6TM16</accession>
<keyword evidence="6 14" id="KW-0686">Riboflavin biosynthesis</keyword>
<evidence type="ECO:0000256" key="4">
    <source>
        <dbReference type="ARBA" id="ARBA00005259"/>
    </source>
</evidence>
<comment type="similarity">
    <text evidence="4 14">In the N-terminal section; belongs to the cytidine and deoxycytidylate deaminase family.</text>
</comment>
<evidence type="ECO:0000259" key="15">
    <source>
        <dbReference type="PROSITE" id="PS51747"/>
    </source>
</evidence>
<comment type="cofactor">
    <cofactor evidence="14">
        <name>Zn(2+)</name>
        <dbReference type="ChEBI" id="CHEBI:29105"/>
    </cofactor>
    <text evidence="14">Binds 1 zinc ion.</text>
</comment>
<dbReference type="InterPro" id="IPR016193">
    <property type="entry name" value="Cytidine_deaminase-like"/>
</dbReference>
<dbReference type="GO" id="GO:0008835">
    <property type="term" value="F:diaminohydroxyphosphoribosylaminopyrimidine deaminase activity"/>
    <property type="evidence" value="ECO:0007669"/>
    <property type="project" value="UniProtKB-EC"/>
</dbReference>
<dbReference type="PANTHER" id="PTHR38011">
    <property type="entry name" value="DIHYDROFOLATE REDUCTASE FAMILY PROTEIN (AFU_ORTHOLOGUE AFUA_8G06820)"/>
    <property type="match status" value="1"/>
</dbReference>
<dbReference type="InterPro" id="IPR002125">
    <property type="entry name" value="CMP_dCMP_dom"/>
</dbReference>
<keyword evidence="14 16" id="KW-0378">Hydrolase</keyword>
<evidence type="ECO:0000256" key="12">
    <source>
        <dbReference type="ARBA" id="ARBA00049861"/>
    </source>
</evidence>
<comment type="catalytic activity">
    <reaction evidence="13 14">
        <text>2,5-diamino-6-hydroxy-4-(5-phosphoribosylamino)-pyrimidine + H2O + H(+) = 5-amino-6-(5-phospho-D-ribosylamino)uracil + NH4(+)</text>
        <dbReference type="Rhea" id="RHEA:21868"/>
        <dbReference type="ChEBI" id="CHEBI:15377"/>
        <dbReference type="ChEBI" id="CHEBI:15378"/>
        <dbReference type="ChEBI" id="CHEBI:28938"/>
        <dbReference type="ChEBI" id="CHEBI:58453"/>
        <dbReference type="ChEBI" id="CHEBI:58614"/>
        <dbReference type="EC" id="3.5.4.26"/>
    </reaction>
</comment>
<sequence>MRIAIKLAKKGEGKVNPNPLVGAVIVKKGEIISKGYHRGYGQLHAERDALNRCIEDPNGATMYVTLEPCCHHGKNPPCTDAIIESGIKKVVVGSNDPNPLVMGRGFEILKEKGIDVVNNFLKDECDELNDVFFHFIKNKTPYVVMKYAMTIDGKIATSSGKSKWITNEKSRYNVHLDRNKYSAIMVGIGTVMKDDPMLDCRIDGGRNPIRIICDSHLRISENSKIVKTAKRNRTIIVTKCRENKKIEILKKKGCEILLDNSIEKKIDLNWLMNALGSMEIDSILLEGGSQLNWSALNSGIVNKVQAYISPKIFAGENSPTPISGAGILEPSESIKLVNVRIRNFDEDFLIEGEMKKCLQE</sequence>
<dbReference type="GO" id="GO:0008703">
    <property type="term" value="F:5-amino-6-(5-phosphoribosylamino)uracil reductase activity"/>
    <property type="evidence" value="ECO:0007669"/>
    <property type="project" value="UniProtKB-EC"/>
</dbReference>
<dbReference type="SUPFAM" id="SSF53597">
    <property type="entry name" value="Dihydrofolate reductase-like"/>
    <property type="match status" value="1"/>
</dbReference>
<dbReference type="PROSITE" id="PS51747">
    <property type="entry name" value="CYT_DCMP_DEAMINASES_2"/>
    <property type="match status" value="1"/>
</dbReference>
<keyword evidence="11" id="KW-0511">Multifunctional enzyme</keyword>
<dbReference type="PANTHER" id="PTHR38011:SF7">
    <property type="entry name" value="2,5-DIAMINO-6-RIBOSYLAMINO-4(3H)-PYRIMIDINONE 5'-PHOSPHATE REDUCTASE"/>
    <property type="match status" value="1"/>
</dbReference>
<dbReference type="EMBL" id="JABGBW010000003">
    <property type="protein sequence ID" value="MBC2576204.1"/>
    <property type="molecule type" value="Genomic_DNA"/>
</dbReference>
<protein>
    <recommendedName>
        <fullName evidence="14">Riboflavin biosynthesis protein RibD</fullName>
    </recommendedName>
    <domain>
        <recommendedName>
            <fullName evidence="14">Diaminohydroxyphosphoribosylaminopyrimidine deaminase</fullName>
            <shortName evidence="14">DRAP deaminase</shortName>
            <ecNumber evidence="14">3.5.4.26</ecNumber>
        </recommendedName>
        <alternativeName>
            <fullName evidence="14">Riboflavin-specific deaminase</fullName>
        </alternativeName>
    </domain>
    <domain>
        <recommendedName>
            <fullName evidence="14">5-amino-6-(5-phosphoribosylamino)uracil reductase</fullName>
            <ecNumber evidence="14">1.1.1.193</ecNumber>
        </recommendedName>
        <alternativeName>
            <fullName evidence="14">HTP reductase</fullName>
        </alternativeName>
    </domain>
</protein>
<dbReference type="InterPro" id="IPR002734">
    <property type="entry name" value="RibDG_C"/>
</dbReference>
<evidence type="ECO:0000256" key="1">
    <source>
        <dbReference type="ARBA" id="ARBA00002151"/>
    </source>
</evidence>